<evidence type="ECO:0000313" key="3">
    <source>
        <dbReference type="EMBL" id="QGN18273.1"/>
    </source>
</evidence>
<organism evidence="3 4">
    <name type="scientific">Kluyveromyces marxianus</name>
    <name type="common">Yeast</name>
    <name type="synonym">Candida kefyr</name>
    <dbReference type="NCBI Taxonomy" id="4911"/>
    <lineage>
        <taxon>Eukaryota</taxon>
        <taxon>Fungi</taxon>
        <taxon>Dikarya</taxon>
        <taxon>Ascomycota</taxon>
        <taxon>Saccharomycotina</taxon>
        <taxon>Saccharomycetes</taxon>
        <taxon>Saccharomycetales</taxon>
        <taxon>Saccharomycetaceae</taxon>
        <taxon>Kluyveromyces</taxon>
    </lineage>
</organism>
<protein>
    <submittedName>
        <fullName evidence="3">KLTH0G19426p</fullName>
    </submittedName>
</protein>
<dbReference type="InterPro" id="IPR008906">
    <property type="entry name" value="HATC_C_dom"/>
</dbReference>
<accession>A0ABX6F1A5</accession>
<name>A0ABX6F1A5_KLUMA</name>
<dbReference type="InterPro" id="IPR012337">
    <property type="entry name" value="RNaseH-like_sf"/>
</dbReference>
<sequence length="868" mass="99611">MIRKKQRLNQVSCNARIGVKGEDIYPLSDESIAQFELDDVSVDDTLQLVVDARGNPLAAEGSVGLIEEEEEEQAEAAAAAAAKHHLMSESAFKKKFGFGFEGFSMNPFDKPHFSMGADALFIHRLDETKFNSWLSSSPYVVWVTKVKDKSPYATCKFDKCEHRFTLHGNPTSSNIVRHLKRKHSIDYERFQAGLANANKEKSPGKSNAQDGRDISESMFLGRLTTKFQEFLTINADALRELNELIAGLIPFSSNKACSKVNPRNNGGLNFLDATANSESERRHVEFSLSPRESRTQLLRQYEKHFNEQLKDDMQKSSNISIFIENWISSSTGRSHFIVLACFCPCFNKEEKLKNHDLSSRTKARIHVLDLIELGEQKNLTAENLRSSLLKCITNYSIQSKINAITLGYDSRNTISEVLHRGVNLMISKDIQKEVIIFKSMRHILGEAFLVLFQSFRNLHSDLLLRVDKLIEVTTNNPYIRKRLRQYISKNIERCDASNALSHYSQLKMFLKASKGIERFFNDNRPELELQLEKNSRSVFCYSHDELKLIGIFVRLTRVFHEVTLLLQDDTTNSLCNGIEYYAIINQYYKSCKLIKDGSSDCHHLQNIGLKEQDLSVTKQVRDRVLSAVLSSWPIFEKCLKTAFNEPAYWVAHILQPNCKTSMLDRSFDQAFRDGILHTAELFFDDYCKQFINSSHKTLPKKALATLNVNRKSDKTFKVAKQLHTYVNRNKNEWQAYLEEPIEEEEKDYVDYWIKNRKRFPTLYSLALSLHHTKLAATDSEEWFSVSMKAMTNNFTTASSNLKSTMIIRNRIKCFGPKSKNFAVAQDIPSGTFLQEEEEEELSEFLQNRGSEESNIMEMPSNISSDDEF</sequence>
<reference evidence="3 4" key="1">
    <citation type="submission" date="2016-03" db="EMBL/GenBank/DDBJ databases">
        <title>How can Kluyveromyces marxianus grow so fast - potential evolutionary course in Saccharomyces Complex revealed by comparative genomics.</title>
        <authorList>
            <person name="Mo W."/>
            <person name="Lu W."/>
            <person name="Yang X."/>
            <person name="Qi J."/>
            <person name="Lv H."/>
        </authorList>
    </citation>
    <scope>NUCLEOTIDE SEQUENCE [LARGE SCALE GENOMIC DNA]</scope>
    <source>
        <strain evidence="3 4">FIM1</strain>
    </source>
</reference>
<dbReference type="SUPFAM" id="SSF53098">
    <property type="entry name" value="Ribonuclease H-like"/>
    <property type="match status" value="1"/>
</dbReference>
<feature type="domain" description="HAT C-terminal dimerisation" evidence="2">
    <location>
        <begin position="734"/>
        <end position="793"/>
    </location>
</feature>
<proteinExistence type="predicted"/>
<feature type="region of interest" description="Disordered" evidence="1">
    <location>
        <begin position="835"/>
        <end position="868"/>
    </location>
</feature>
<dbReference type="Pfam" id="PF05699">
    <property type="entry name" value="Dimer_Tnp_hAT"/>
    <property type="match status" value="1"/>
</dbReference>
<gene>
    <name evidence="3" type="ORF">FIM1_4599</name>
</gene>
<dbReference type="EMBL" id="CP015061">
    <property type="protein sequence ID" value="QGN18273.1"/>
    <property type="molecule type" value="Genomic_DNA"/>
</dbReference>
<evidence type="ECO:0000313" key="4">
    <source>
        <dbReference type="Proteomes" id="UP000422736"/>
    </source>
</evidence>
<evidence type="ECO:0000256" key="1">
    <source>
        <dbReference type="SAM" id="MobiDB-lite"/>
    </source>
</evidence>
<dbReference type="Proteomes" id="UP000422736">
    <property type="component" value="Chromosome 7"/>
</dbReference>
<evidence type="ECO:0000259" key="2">
    <source>
        <dbReference type="Pfam" id="PF05699"/>
    </source>
</evidence>
<keyword evidence="4" id="KW-1185">Reference proteome</keyword>